<evidence type="ECO:0000259" key="13">
    <source>
        <dbReference type="SMART" id="SM00644"/>
    </source>
</evidence>
<dbReference type="PANTHER" id="PTHR30417:SF4">
    <property type="entry name" value="1,6-ANHYDRO-N-ACETYLMURAMYL-L-ALANINE AMIDASE AMPD"/>
    <property type="match status" value="1"/>
</dbReference>
<keyword evidence="8 14" id="KW-0378">Hydrolase</keyword>
<evidence type="ECO:0000256" key="9">
    <source>
        <dbReference type="ARBA" id="ARBA00022833"/>
    </source>
</evidence>
<dbReference type="Proteomes" id="UP000633814">
    <property type="component" value="Unassembled WGS sequence"/>
</dbReference>
<dbReference type="RefSeq" id="WP_226751956.1">
    <property type="nucleotide sequence ID" value="NZ_JAEINI020000011.1"/>
</dbReference>
<comment type="subcellular location">
    <subcellularLocation>
        <location evidence="3">Cytoplasm</location>
    </subcellularLocation>
</comment>
<dbReference type="NCBIfam" id="NF008758">
    <property type="entry name" value="PRK11789.1"/>
    <property type="match status" value="1"/>
</dbReference>
<dbReference type="CDD" id="cd06583">
    <property type="entry name" value="PGRP"/>
    <property type="match status" value="1"/>
</dbReference>
<organism evidence="14 15">
    <name type="scientific">Alishewanella maricola</name>
    <dbReference type="NCBI Taxonomy" id="2795740"/>
    <lineage>
        <taxon>Bacteria</taxon>
        <taxon>Pseudomonadati</taxon>
        <taxon>Pseudomonadota</taxon>
        <taxon>Gammaproteobacteria</taxon>
        <taxon>Alteromonadales</taxon>
        <taxon>Alteromonadaceae</taxon>
        <taxon>Alishewanella</taxon>
    </lineage>
</organism>
<dbReference type="SMART" id="SM00644">
    <property type="entry name" value="Ami_2"/>
    <property type="match status" value="1"/>
</dbReference>
<keyword evidence="9" id="KW-0862">Zinc</keyword>
<evidence type="ECO:0000313" key="15">
    <source>
        <dbReference type="Proteomes" id="UP000633814"/>
    </source>
</evidence>
<dbReference type="SUPFAM" id="SSF55846">
    <property type="entry name" value="N-acetylmuramoyl-L-alanine amidase-like"/>
    <property type="match status" value="1"/>
</dbReference>
<dbReference type="EC" id="3.5.1.28" evidence="5"/>
<dbReference type="GO" id="GO:0008745">
    <property type="term" value="F:N-acetylmuramoyl-L-alanine amidase activity"/>
    <property type="evidence" value="ECO:0007669"/>
    <property type="project" value="UniProtKB-EC"/>
</dbReference>
<gene>
    <name evidence="14" type="primary">ampD</name>
    <name evidence="14" type="ORF">JAO78_013830</name>
</gene>
<evidence type="ECO:0000256" key="11">
    <source>
        <dbReference type="ARBA" id="ARBA00039257"/>
    </source>
</evidence>
<keyword evidence="15" id="KW-1185">Reference proteome</keyword>
<evidence type="ECO:0000256" key="8">
    <source>
        <dbReference type="ARBA" id="ARBA00022801"/>
    </source>
</evidence>
<dbReference type="InterPro" id="IPR051206">
    <property type="entry name" value="NAMLAA_amidase_2"/>
</dbReference>
<keyword evidence="10" id="KW-0961">Cell wall biogenesis/degradation</keyword>
<evidence type="ECO:0000256" key="12">
    <source>
        <dbReference type="ARBA" id="ARBA00042615"/>
    </source>
</evidence>
<sequence>MSRFASPMPHLIQRPCSHFDARPDDTEINLLVIHNISLPAGQFCQDPRQSYVDALFSGTLDCRAHPSFADLQGLRVAAHCVIWRDGQIFQYVPFEMRGWHAGQSSFAGQPRCNDYSIGIELEGTDEIPYTEQQYSSLLRLTRSLLQQYPAITLERIVGHCDIAPGRKTDPGAAFDWQRYKQALKENKA</sequence>
<dbReference type="InterPro" id="IPR002502">
    <property type="entry name" value="Amidase_domain"/>
</dbReference>
<evidence type="ECO:0000256" key="6">
    <source>
        <dbReference type="ARBA" id="ARBA00022490"/>
    </source>
</evidence>
<evidence type="ECO:0000313" key="14">
    <source>
        <dbReference type="EMBL" id="MCB5227893.1"/>
    </source>
</evidence>
<protein>
    <recommendedName>
        <fullName evidence="11">1,6-anhydro-N-acetylmuramyl-L-alanine amidase AmpD</fullName>
        <ecNumber evidence="5">3.5.1.28</ecNumber>
    </recommendedName>
    <alternativeName>
        <fullName evidence="12">N-acetylmuramoyl-L-alanine amidase</fullName>
    </alternativeName>
</protein>
<evidence type="ECO:0000256" key="2">
    <source>
        <dbReference type="ARBA" id="ARBA00001947"/>
    </source>
</evidence>
<dbReference type="EMBL" id="JAEINI020000011">
    <property type="protein sequence ID" value="MCB5227893.1"/>
    <property type="molecule type" value="Genomic_DNA"/>
</dbReference>
<comment type="similarity">
    <text evidence="4">Belongs to the N-acetylmuramoyl-L-alanine amidase 2 family.</text>
</comment>
<evidence type="ECO:0000256" key="4">
    <source>
        <dbReference type="ARBA" id="ARBA00007553"/>
    </source>
</evidence>
<name>A0ABS8C6Y5_9ALTE</name>
<evidence type="ECO:0000256" key="3">
    <source>
        <dbReference type="ARBA" id="ARBA00004496"/>
    </source>
</evidence>
<evidence type="ECO:0000256" key="5">
    <source>
        <dbReference type="ARBA" id="ARBA00011901"/>
    </source>
</evidence>
<feature type="domain" description="N-acetylmuramoyl-L-alanine amidase" evidence="13">
    <location>
        <begin position="16"/>
        <end position="171"/>
    </location>
</feature>
<dbReference type="InterPro" id="IPR036505">
    <property type="entry name" value="Amidase/PGRP_sf"/>
</dbReference>
<dbReference type="Pfam" id="PF01510">
    <property type="entry name" value="Amidase_2"/>
    <property type="match status" value="1"/>
</dbReference>
<dbReference type="Gene3D" id="3.40.80.10">
    <property type="entry name" value="Peptidoglycan recognition protein-like"/>
    <property type="match status" value="1"/>
</dbReference>
<comment type="catalytic activity">
    <reaction evidence="1">
        <text>Hydrolyzes the link between N-acetylmuramoyl residues and L-amino acid residues in certain cell-wall glycopeptides.</text>
        <dbReference type="EC" id="3.5.1.28"/>
    </reaction>
</comment>
<evidence type="ECO:0000256" key="10">
    <source>
        <dbReference type="ARBA" id="ARBA00023316"/>
    </source>
</evidence>
<keyword evidence="7" id="KW-0479">Metal-binding</keyword>
<accession>A0ABS8C6Y5</accession>
<dbReference type="PANTHER" id="PTHR30417">
    <property type="entry name" value="N-ACETYLMURAMOYL-L-ALANINE AMIDASE AMID"/>
    <property type="match status" value="1"/>
</dbReference>
<proteinExistence type="inferred from homology"/>
<comment type="cofactor">
    <cofactor evidence="2">
        <name>Zn(2+)</name>
        <dbReference type="ChEBI" id="CHEBI:29105"/>
    </cofactor>
</comment>
<keyword evidence="6" id="KW-0963">Cytoplasm</keyword>
<comment type="caution">
    <text evidence="14">The sequence shown here is derived from an EMBL/GenBank/DDBJ whole genome shotgun (WGS) entry which is preliminary data.</text>
</comment>
<reference evidence="14 15" key="1">
    <citation type="submission" date="2021-10" db="EMBL/GenBank/DDBJ databases">
        <title>Alishewanella koreense sp. nov. isolated from seawater of southwestern coast in South Korea and the proposal for the reclassification of Rheinheimera perlucida and Rheinheimera tuosuensis as Arsukibacterium perlucida and Arsukibacterium tuosuensis.</title>
        <authorList>
            <person name="Kim K.H."/>
            <person name="Ruan W."/>
            <person name="Kim K.R."/>
            <person name="Baek J.H."/>
            <person name="Jeon C.O."/>
        </authorList>
    </citation>
    <scope>NUCLEOTIDE SEQUENCE [LARGE SCALE GENOMIC DNA]</scope>
    <source>
        <strain evidence="14 15">16-MA</strain>
    </source>
</reference>
<evidence type="ECO:0000256" key="1">
    <source>
        <dbReference type="ARBA" id="ARBA00001561"/>
    </source>
</evidence>
<evidence type="ECO:0000256" key="7">
    <source>
        <dbReference type="ARBA" id="ARBA00022723"/>
    </source>
</evidence>